<keyword evidence="2" id="KW-1003">Cell membrane</keyword>
<evidence type="ECO:0000256" key="7">
    <source>
        <dbReference type="ARBA" id="ARBA00023136"/>
    </source>
</evidence>
<evidence type="ECO:0000259" key="12">
    <source>
        <dbReference type="PROSITE" id="PS01031"/>
    </source>
</evidence>
<evidence type="ECO:0000256" key="10">
    <source>
        <dbReference type="SAM" id="MobiDB-lite"/>
    </source>
</evidence>
<reference evidence="13 14" key="1">
    <citation type="submission" date="2019-12" db="EMBL/GenBank/DDBJ databases">
        <authorList>
            <person name="Alioto T."/>
            <person name="Alioto T."/>
            <person name="Gomez Garrido J."/>
        </authorList>
    </citation>
    <scope>NUCLEOTIDE SEQUENCE [LARGE SCALE GENOMIC DNA]</scope>
</reference>
<evidence type="ECO:0000256" key="3">
    <source>
        <dbReference type="ARBA" id="ARBA00022692"/>
    </source>
</evidence>
<keyword evidence="6 11" id="KW-1133">Transmembrane helix</keyword>
<keyword evidence="7 11" id="KW-0472">Membrane</keyword>
<evidence type="ECO:0000256" key="9">
    <source>
        <dbReference type="RuleBase" id="RU003616"/>
    </source>
</evidence>
<sequence>MTTPRHRHDGATPPYQSRMGGVRPIYEDFKPTSEWSQDDDTYVLAIQVPGFMKEQLKVSTEDRNIIRVRGECLIAGNKWSRFQEDFQVPDNSKLTSVRAKHDGRTLTITIPRKNVGAGKVTLSPLPKAEDQVLPPKITDMKSPKEPGRDQGGQDKITPAIGSSKPITDGRSSESAPRTKIGRQEDERKSHMEKDKSPELTEKPAAQENIVDKVRKEIVDDKSLEPLGIKRMSGDKPNTRIGQQEDEEKAYIEKQGTQHIATKTAPWKDNVGKGKDITEDREKIKSEKISKKHHHKIDKSSTTDDSPDHGALKVELKKYKKKARKGIGELHEERQLLANMGAALLVIVGLSAYIAYNFGYQNAKH</sequence>
<dbReference type="PANTHER" id="PTHR43670">
    <property type="entry name" value="HEAT SHOCK PROTEIN 26"/>
    <property type="match status" value="1"/>
</dbReference>
<dbReference type="SUPFAM" id="SSF49764">
    <property type="entry name" value="HSP20-like chaperones"/>
    <property type="match status" value="1"/>
</dbReference>
<evidence type="ECO:0000313" key="13">
    <source>
        <dbReference type="EMBL" id="CAA2983245.1"/>
    </source>
</evidence>
<keyword evidence="3 11" id="KW-0812">Transmembrane</keyword>
<feature type="domain" description="SHSP" evidence="12">
    <location>
        <begin position="24"/>
        <end position="128"/>
    </location>
</feature>
<dbReference type="InterPro" id="IPR008978">
    <property type="entry name" value="HSP20-like_chaperone"/>
</dbReference>
<dbReference type="AlphaFoldDB" id="A0A8S0RUA3"/>
<dbReference type="GO" id="GO:0034605">
    <property type="term" value="P:cellular response to heat"/>
    <property type="evidence" value="ECO:0007669"/>
    <property type="project" value="TreeGrafter"/>
</dbReference>
<feature type="region of interest" description="Disordered" evidence="10">
    <location>
        <begin position="1"/>
        <end position="22"/>
    </location>
</feature>
<name>A0A8S0RUA3_OLEEU</name>
<evidence type="ECO:0000256" key="5">
    <source>
        <dbReference type="ARBA" id="ARBA00022821"/>
    </source>
</evidence>
<protein>
    <submittedName>
        <fullName evidence="13">RESTRICTED TEV MOVEMENT 2-like</fullName>
    </submittedName>
</protein>
<dbReference type="GO" id="GO:0005886">
    <property type="term" value="C:plasma membrane"/>
    <property type="evidence" value="ECO:0007669"/>
    <property type="project" value="UniProtKB-SubCell"/>
</dbReference>
<comment type="similarity">
    <text evidence="8 9">Belongs to the small heat shock protein (HSP20) family.</text>
</comment>
<feature type="compositionally biased region" description="Basic and acidic residues" evidence="10">
    <location>
        <begin position="181"/>
        <end position="201"/>
    </location>
</feature>
<feature type="compositionally biased region" description="Basic and acidic residues" evidence="10">
    <location>
        <begin position="138"/>
        <end position="152"/>
    </location>
</feature>
<dbReference type="InterPro" id="IPR002068">
    <property type="entry name" value="A-crystallin/Hsp20_dom"/>
</dbReference>
<feature type="transmembrane region" description="Helical" evidence="11">
    <location>
        <begin position="335"/>
        <end position="355"/>
    </location>
</feature>
<feature type="compositionally biased region" description="Basic and acidic residues" evidence="10">
    <location>
        <begin position="297"/>
        <end position="309"/>
    </location>
</feature>
<evidence type="ECO:0000256" key="1">
    <source>
        <dbReference type="ARBA" id="ARBA00004162"/>
    </source>
</evidence>
<dbReference type="PROSITE" id="PS01031">
    <property type="entry name" value="SHSP"/>
    <property type="match status" value="1"/>
</dbReference>
<comment type="caution">
    <text evidence="13">The sequence shown here is derived from an EMBL/GenBank/DDBJ whole genome shotgun (WGS) entry which is preliminary data.</text>
</comment>
<evidence type="ECO:0000313" key="14">
    <source>
        <dbReference type="Proteomes" id="UP000594638"/>
    </source>
</evidence>
<dbReference type="Gene3D" id="2.60.40.790">
    <property type="match status" value="1"/>
</dbReference>
<feature type="region of interest" description="Disordered" evidence="10">
    <location>
        <begin position="259"/>
        <end position="309"/>
    </location>
</feature>
<dbReference type="Pfam" id="PF00011">
    <property type="entry name" value="HSP20"/>
    <property type="match status" value="1"/>
</dbReference>
<dbReference type="CDD" id="cd06464">
    <property type="entry name" value="ACD_sHsps-like"/>
    <property type="match status" value="1"/>
</dbReference>
<evidence type="ECO:0000256" key="8">
    <source>
        <dbReference type="PROSITE-ProRule" id="PRU00285"/>
    </source>
</evidence>
<evidence type="ECO:0000256" key="2">
    <source>
        <dbReference type="ARBA" id="ARBA00022475"/>
    </source>
</evidence>
<comment type="subcellular location">
    <subcellularLocation>
        <location evidence="1">Cell membrane</location>
        <topology evidence="1">Single-pass membrane protein</topology>
    </subcellularLocation>
</comment>
<keyword evidence="5" id="KW-0611">Plant defense</keyword>
<evidence type="ECO:0000256" key="6">
    <source>
        <dbReference type="ARBA" id="ARBA00022989"/>
    </source>
</evidence>
<dbReference type="GO" id="GO:0006952">
    <property type="term" value="P:defense response"/>
    <property type="evidence" value="ECO:0007669"/>
    <property type="project" value="UniProtKB-KW"/>
</dbReference>
<dbReference type="Proteomes" id="UP000594638">
    <property type="component" value="Unassembled WGS sequence"/>
</dbReference>
<evidence type="ECO:0000256" key="11">
    <source>
        <dbReference type="SAM" id="Phobius"/>
    </source>
</evidence>
<accession>A0A8S0RUA3</accession>
<evidence type="ECO:0000256" key="4">
    <source>
        <dbReference type="ARBA" id="ARBA00022737"/>
    </source>
</evidence>
<keyword evidence="4" id="KW-0677">Repeat</keyword>
<gene>
    <name evidence="13" type="ORF">OLEA9_A072127</name>
</gene>
<feature type="region of interest" description="Disordered" evidence="10">
    <location>
        <begin position="117"/>
        <end position="213"/>
    </location>
</feature>
<dbReference type="PANTHER" id="PTHR43670:SF121">
    <property type="entry name" value="PROTEIN RESTRICTED TEV MOVEMENT 2"/>
    <property type="match status" value="1"/>
</dbReference>
<dbReference type="OrthoDB" id="1431247at2759"/>
<keyword evidence="14" id="KW-1185">Reference proteome</keyword>
<organism evidence="13 14">
    <name type="scientific">Olea europaea subsp. europaea</name>
    <dbReference type="NCBI Taxonomy" id="158383"/>
    <lineage>
        <taxon>Eukaryota</taxon>
        <taxon>Viridiplantae</taxon>
        <taxon>Streptophyta</taxon>
        <taxon>Embryophyta</taxon>
        <taxon>Tracheophyta</taxon>
        <taxon>Spermatophyta</taxon>
        <taxon>Magnoliopsida</taxon>
        <taxon>eudicotyledons</taxon>
        <taxon>Gunneridae</taxon>
        <taxon>Pentapetalae</taxon>
        <taxon>asterids</taxon>
        <taxon>lamiids</taxon>
        <taxon>Lamiales</taxon>
        <taxon>Oleaceae</taxon>
        <taxon>Oleeae</taxon>
        <taxon>Olea</taxon>
    </lineage>
</organism>
<feature type="compositionally biased region" description="Basic and acidic residues" evidence="10">
    <location>
        <begin position="269"/>
        <end position="288"/>
    </location>
</feature>
<proteinExistence type="inferred from homology"/>
<dbReference type="Gramene" id="OE9A072127T1">
    <property type="protein sequence ID" value="OE9A072127C1"/>
    <property type="gene ID" value="OE9A072127"/>
</dbReference>
<dbReference type="EMBL" id="CACTIH010003725">
    <property type="protein sequence ID" value="CAA2983245.1"/>
    <property type="molecule type" value="Genomic_DNA"/>
</dbReference>